<sequence>MQDRLLIGDKLIQWGSLRESQDRKDVILIKNGIVKNVGTTYEKISYLSNDGFEFIQREQVLTSDVLGDRKGITVVEKNSFKPISYTSYSNGKVDIKTIYFDEKVQITKKSQEKYIYLTDKEVFDSFSVEMILRVLPLEVGYMASLNAFKTPIESEIKITVEVVGKELINNGEDILLDSWKLKTYFGETFQYYWVSEKSKELLKQSSQIEDGVFLEFIR</sequence>
<dbReference type="Pfam" id="PF11306">
    <property type="entry name" value="DUF3108"/>
    <property type="match status" value="1"/>
</dbReference>
<dbReference type="InterPro" id="IPR021457">
    <property type="entry name" value="DUF3108"/>
</dbReference>
<dbReference type="EMBL" id="JBHUEM010000051">
    <property type="protein sequence ID" value="MFD1738862.1"/>
    <property type="molecule type" value="Genomic_DNA"/>
</dbReference>
<dbReference type="Proteomes" id="UP001597214">
    <property type="component" value="Unassembled WGS sequence"/>
</dbReference>
<gene>
    <name evidence="1" type="ORF">ACFSCX_20315</name>
</gene>
<evidence type="ECO:0000313" key="1">
    <source>
        <dbReference type="EMBL" id="MFD1738862.1"/>
    </source>
</evidence>
<name>A0ABW4LUQ8_9BACI</name>
<evidence type="ECO:0000313" key="2">
    <source>
        <dbReference type="Proteomes" id="UP001597214"/>
    </source>
</evidence>
<protein>
    <submittedName>
        <fullName evidence="1">Uncharacterized protein</fullName>
    </submittedName>
</protein>
<reference evidence="2" key="1">
    <citation type="journal article" date="2019" name="Int. J. Syst. Evol. Microbiol.">
        <title>The Global Catalogue of Microorganisms (GCM) 10K type strain sequencing project: providing services to taxonomists for standard genome sequencing and annotation.</title>
        <authorList>
            <consortium name="The Broad Institute Genomics Platform"/>
            <consortium name="The Broad Institute Genome Sequencing Center for Infectious Disease"/>
            <person name="Wu L."/>
            <person name="Ma J."/>
        </authorList>
    </citation>
    <scope>NUCLEOTIDE SEQUENCE [LARGE SCALE GENOMIC DNA]</scope>
    <source>
        <strain evidence="2">CCUG 49339</strain>
    </source>
</reference>
<dbReference type="RefSeq" id="WP_377930087.1">
    <property type="nucleotide sequence ID" value="NZ_JBHUEM010000051.1"/>
</dbReference>
<organism evidence="1 2">
    <name type="scientific">Bacillus salitolerans</name>
    <dbReference type="NCBI Taxonomy" id="1437434"/>
    <lineage>
        <taxon>Bacteria</taxon>
        <taxon>Bacillati</taxon>
        <taxon>Bacillota</taxon>
        <taxon>Bacilli</taxon>
        <taxon>Bacillales</taxon>
        <taxon>Bacillaceae</taxon>
        <taxon>Bacillus</taxon>
    </lineage>
</organism>
<keyword evidence="2" id="KW-1185">Reference proteome</keyword>
<accession>A0ABW4LUQ8</accession>
<proteinExistence type="predicted"/>
<comment type="caution">
    <text evidence="1">The sequence shown here is derived from an EMBL/GenBank/DDBJ whole genome shotgun (WGS) entry which is preliminary data.</text>
</comment>